<keyword evidence="4 6" id="KW-1133">Transmembrane helix</keyword>
<dbReference type="InterPro" id="IPR046964">
    <property type="entry name" value="RTN1-4"/>
</dbReference>
<dbReference type="Pfam" id="PF02453">
    <property type="entry name" value="Reticulon"/>
    <property type="match status" value="1"/>
</dbReference>
<comment type="subcellular location">
    <subcellularLocation>
        <location evidence="1 6">Endoplasmic reticulum membrane</location>
        <topology evidence="1 6">Multi-pass membrane protein</topology>
    </subcellularLocation>
</comment>
<feature type="transmembrane region" description="Helical" evidence="6">
    <location>
        <begin position="67"/>
        <end position="83"/>
    </location>
</feature>
<evidence type="ECO:0000256" key="5">
    <source>
        <dbReference type="ARBA" id="ARBA00023136"/>
    </source>
</evidence>
<dbReference type="Proteomes" id="UP000605970">
    <property type="component" value="Unassembled WGS sequence"/>
</dbReference>
<name>A0A8S9ZYM8_9BILA</name>
<evidence type="ECO:0000259" key="7">
    <source>
        <dbReference type="PROSITE" id="PS50845"/>
    </source>
</evidence>
<reference evidence="8" key="1">
    <citation type="journal article" date="2020" name="Ecol. Evol.">
        <title>Genome structure and content of the rice root-knot nematode (Meloidogyne graminicola).</title>
        <authorList>
            <person name="Phan N.T."/>
            <person name="Danchin E.G.J."/>
            <person name="Klopp C."/>
            <person name="Perfus-Barbeoch L."/>
            <person name="Kozlowski D.K."/>
            <person name="Koutsovoulos G.D."/>
            <person name="Lopez-Roques C."/>
            <person name="Bouchez O."/>
            <person name="Zahm M."/>
            <person name="Besnard G."/>
            <person name="Bellafiore S."/>
        </authorList>
    </citation>
    <scope>NUCLEOTIDE SEQUENCE</scope>
    <source>
        <strain evidence="8">VN-18</strain>
    </source>
</reference>
<protein>
    <recommendedName>
        <fullName evidence="6">Reticulon-like protein</fullName>
    </recommendedName>
</protein>
<proteinExistence type="predicted"/>
<evidence type="ECO:0000256" key="1">
    <source>
        <dbReference type="ARBA" id="ARBA00004477"/>
    </source>
</evidence>
<dbReference type="GO" id="GO:0030424">
    <property type="term" value="C:axon"/>
    <property type="evidence" value="ECO:0007669"/>
    <property type="project" value="TreeGrafter"/>
</dbReference>
<sequence>MSKIGSIGSIIGSLLNLLTRLLFQSFSYITLWISLGFSICLIGKYTFKLIQSKREVLELLYWRDPKISGAVFGFLIGALYALNRYSFHVLIVTIALIGLICTILFRIGKQFEGHIRKKNELLINPFQYYLDLEIIIPQEKLHSQMDIFVDNFIIIFKKLRYIYLVENLIDSIKFGLLLYSLYYVANWFSGIGLIFIFILALFTIPKIYEIYKEPIDQYIKLAKDQIEHFSKIAQEKLPFIKMEVS</sequence>
<evidence type="ECO:0000256" key="2">
    <source>
        <dbReference type="ARBA" id="ARBA00022692"/>
    </source>
</evidence>
<evidence type="ECO:0000256" key="4">
    <source>
        <dbReference type="ARBA" id="ARBA00022989"/>
    </source>
</evidence>
<feature type="transmembrane region" description="Helical" evidence="6">
    <location>
        <begin position="187"/>
        <end position="204"/>
    </location>
</feature>
<dbReference type="OrthoDB" id="567788at2759"/>
<feature type="transmembrane region" description="Helical" evidence="6">
    <location>
        <begin position="89"/>
        <end position="108"/>
    </location>
</feature>
<keyword evidence="5 6" id="KW-0472">Membrane</keyword>
<evidence type="ECO:0000313" key="9">
    <source>
        <dbReference type="Proteomes" id="UP000605970"/>
    </source>
</evidence>
<evidence type="ECO:0000313" key="8">
    <source>
        <dbReference type="EMBL" id="KAF7638422.1"/>
    </source>
</evidence>
<dbReference type="EMBL" id="JABEBT010000012">
    <property type="protein sequence ID" value="KAF7638422.1"/>
    <property type="molecule type" value="Genomic_DNA"/>
</dbReference>
<evidence type="ECO:0000256" key="6">
    <source>
        <dbReference type="RuleBase" id="RU363132"/>
    </source>
</evidence>
<accession>A0A8S9ZYM8</accession>
<keyword evidence="9" id="KW-1185">Reference proteome</keyword>
<keyword evidence="2 6" id="KW-0812">Transmembrane</keyword>
<feature type="domain" description="Reticulon" evidence="7">
    <location>
        <begin position="56"/>
        <end position="245"/>
    </location>
</feature>
<feature type="transmembrane region" description="Helical" evidence="6">
    <location>
        <begin position="29"/>
        <end position="47"/>
    </location>
</feature>
<dbReference type="GO" id="GO:0005789">
    <property type="term" value="C:endoplasmic reticulum membrane"/>
    <property type="evidence" value="ECO:0007669"/>
    <property type="project" value="UniProtKB-SubCell"/>
</dbReference>
<comment type="caution">
    <text evidence="8">The sequence shown here is derived from an EMBL/GenBank/DDBJ whole genome shotgun (WGS) entry which is preliminary data.</text>
</comment>
<dbReference type="InterPro" id="IPR003388">
    <property type="entry name" value="Reticulon"/>
</dbReference>
<dbReference type="PANTHER" id="PTHR45799:SF2">
    <property type="entry name" value="RETICULON-LIKE PROTEIN"/>
    <property type="match status" value="1"/>
</dbReference>
<organism evidence="8 9">
    <name type="scientific">Meloidogyne graminicola</name>
    <dbReference type="NCBI Taxonomy" id="189291"/>
    <lineage>
        <taxon>Eukaryota</taxon>
        <taxon>Metazoa</taxon>
        <taxon>Ecdysozoa</taxon>
        <taxon>Nematoda</taxon>
        <taxon>Chromadorea</taxon>
        <taxon>Rhabditida</taxon>
        <taxon>Tylenchina</taxon>
        <taxon>Tylenchomorpha</taxon>
        <taxon>Tylenchoidea</taxon>
        <taxon>Meloidogynidae</taxon>
        <taxon>Meloidogyninae</taxon>
        <taxon>Meloidogyne</taxon>
    </lineage>
</organism>
<gene>
    <name evidence="8" type="ORF">Mgra_00002100</name>
</gene>
<dbReference type="PANTHER" id="PTHR45799">
    <property type="entry name" value="RETICULON-LIKE PROTEIN"/>
    <property type="match status" value="1"/>
</dbReference>
<evidence type="ECO:0000256" key="3">
    <source>
        <dbReference type="ARBA" id="ARBA00022824"/>
    </source>
</evidence>
<keyword evidence="3 6" id="KW-0256">Endoplasmic reticulum</keyword>
<dbReference type="AlphaFoldDB" id="A0A8S9ZYM8"/>
<dbReference type="Gene3D" id="1.20.5.2480">
    <property type="match status" value="1"/>
</dbReference>
<dbReference type="PROSITE" id="PS50845">
    <property type="entry name" value="RETICULON"/>
    <property type="match status" value="1"/>
</dbReference>